<proteinExistence type="predicted"/>
<evidence type="ECO:0000256" key="1">
    <source>
        <dbReference type="SAM" id="MobiDB-lite"/>
    </source>
</evidence>
<dbReference type="Proteomes" id="UP000800235">
    <property type="component" value="Unassembled WGS sequence"/>
</dbReference>
<dbReference type="GO" id="GO:0070096">
    <property type="term" value="P:mitochondrial outer membrane translocase complex assembly"/>
    <property type="evidence" value="ECO:0007669"/>
    <property type="project" value="InterPro"/>
</dbReference>
<keyword evidence="3" id="KW-1185">Reference proteome</keyword>
<dbReference type="PANTHER" id="PTHR28230">
    <property type="entry name" value="CHROMOSOME 1, WHOLE GENOME SHOTGUN SEQUENCE"/>
    <property type="match status" value="1"/>
</dbReference>
<evidence type="ECO:0000313" key="2">
    <source>
        <dbReference type="EMBL" id="KAF2436509.1"/>
    </source>
</evidence>
<dbReference type="GO" id="GO:0005741">
    <property type="term" value="C:mitochondrial outer membrane"/>
    <property type="evidence" value="ECO:0007669"/>
    <property type="project" value="TreeGrafter"/>
</dbReference>
<protein>
    <submittedName>
        <fullName evidence="2">Uncharacterized protein</fullName>
    </submittedName>
</protein>
<organism evidence="2 3">
    <name type="scientific">Tothia fuscella</name>
    <dbReference type="NCBI Taxonomy" id="1048955"/>
    <lineage>
        <taxon>Eukaryota</taxon>
        <taxon>Fungi</taxon>
        <taxon>Dikarya</taxon>
        <taxon>Ascomycota</taxon>
        <taxon>Pezizomycotina</taxon>
        <taxon>Dothideomycetes</taxon>
        <taxon>Pleosporomycetidae</taxon>
        <taxon>Venturiales</taxon>
        <taxon>Cylindrosympodiaceae</taxon>
        <taxon>Tothia</taxon>
    </lineage>
</organism>
<dbReference type="Pfam" id="PF19117">
    <property type="entry name" value="Mim2"/>
    <property type="match status" value="1"/>
</dbReference>
<feature type="compositionally biased region" description="Low complexity" evidence="1">
    <location>
        <begin position="14"/>
        <end position="31"/>
    </location>
</feature>
<dbReference type="OrthoDB" id="5555533at2759"/>
<dbReference type="PANTHER" id="PTHR28230:SF1">
    <property type="entry name" value="MITOCHONDRIAL IMPORT PROTEIN 2"/>
    <property type="match status" value="1"/>
</dbReference>
<evidence type="ECO:0000313" key="3">
    <source>
        <dbReference type="Proteomes" id="UP000800235"/>
    </source>
</evidence>
<feature type="compositionally biased region" description="Acidic residues" evidence="1">
    <location>
        <begin position="74"/>
        <end position="83"/>
    </location>
</feature>
<sequence length="156" mass="17456">MPASGRISPPYEMSTTSSTSSEVFTPTTSSSADTNPFSILDELPPNATEPPHESDDNEEEEVDSLPSEESNSSLEEDEEDERYDSDAEREWRESLQQLELMLTIVVVPYIGKYFGRKCAYWGWAKFMEWKHPNLEVVVTNPKLFKAAGAVEAASAL</sequence>
<accession>A0A9P4P1I3</accession>
<dbReference type="EMBL" id="MU007010">
    <property type="protein sequence ID" value="KAF2436509.1"/>
    <property type="molecule type" value="Genomic_DNA"/>
</dbReference>
<feature type="region of interest" description="Disordered" evidence="1">
    <location>
        <begin position="1"/>
        <end position="90"/>
    </location>
</feature>
<dbReference type="GO" id="GO:0045040">
    <property type="term" value="P:protein insertion into mitochondrial outer membrane"/>
    <property type="evidence" value="ECO:0007669"/>
    <property type="project" value="InterPro"/>
</dbReference>
<dbReference type="AlphaFoldDB" id="A0A9P4P1I3"/>
<name>A0A9P4P1I3_9PEZI</name>
<dbReference type="InterPro" id="IPR037652">
    <property type="entry name" value="Mim2"/>
</dbReference>
<feature type="compositionally biased region" description="Low complexity" evidence="1">
    <location>
        <begin position="64"/>
        <end position="73"/>
    </location>
</feature>
<reference evidence="2" key="1">
    <citation type="journal article" date="2020" name="Stud. Mycol.">
        <title>101 Dothideomycetes genomes: a test case for predicting lifestyles and emergence of pathogens.</title>
        <authorList>
            <person name="Haridas S."/>
            <person name="Albert R."/>
            <person name="Binder M."/>
            <person name="Bloem J."/>
            <person name="Labutti K."/>
            <person name="Salamov A."/>
            <person name="Andreopoulos B."/>
            <person name="Baker S."/>
            <person name="Barry K."/>
            <person name="Bills G."/>
            <person name="Bluhm B."/>
            <person name="Cannon C."/>
            <person name="Castanera R."/>
            <person name="Culley D."/>
            <person name="Daum C."/>
            <person name="Ezra D."/>
            <person name="Gonzalez J."/>
            <person name="Henrissat B."/>
            <person name="Kuo A."/>
            <person name="Liang C."/>
            <person name="Lipzen A."/>
            <person name="Lutzoni F."/>
            <person name="Magnuson J."/>
            <person name="Mondo S."/>
            <person name="Nolan M."/>
            <person name="Ohm R."/>
            <person name="Pangilinan J."/>
            <person name="Park H.-J."/>
            <person name="Ramirez L."/>
            <person name="Alfaro M."/>
            <person name="Sun H."/>
            <person name="Tritt A."/>
            <person name="Yoshinaga Y."/>
            <person name="Zwiers L.-H."/>
            <person name="Turgeon B."/>
            <person name="Goodwin S."/>
            <person name="Spatafora J."/>
            <person name="Crous P."/>
            <person name="Grigoriev I."/>
        </authorList>
    </citation>
    <scope>NUCLEOTIDE SEQUENCE</scope>
    <source>
        <strain evidence="2">CBS 130266</strain>
    </source>
</reference>
<comment type="caution">
    <text evidence="2">The sequence shown here is derived from an EMBL/GenBank/DDBJ whole genome shotgun (WGS) entry which is preliminary data.</text>
</comment>
<gene>
    <name evidence="2" type="ORF">EJ08DRAFT_644843</name>
</gene>